<evidence type="ECO:0000256" key="5">
    <source>
        <dbReference type="ARBA" id="ARBA00023004"/>
    </source>
</evidence>
<dbReference type="InterPro" id="IPR017972">
    <property type="entry name" value="Cyt_P450_CS"/>
</dbReference>
<evidence type="ECO:0000256" key="3">
    <source>
        <dbReference type="ARBA" id="ARBA00022723"/>
    </source>
</evidence>
<dbReference type="PANTHER" id="PTHR24305">
    <property type="entry name" value="CYTOCHROME P450"/>
    <property type="match status" value="1"/>
</dbReference>
<dbReference type="PRINTS" id="PR00385">
    <property type="entry name" value="P450"/>
</dbReference>
<dbReference type="Gene3D" id="1.10.630.10">
    <property type="entry name" value="Cytochrome P450"/>
    <property type="match status" value="1"/>
</dbReference>
<evidence type="ECO:0000256" key="6">
    <source>
        <dbReference type="PIRSR" id="PIRSR602401-1"/>
    </source>
</evidence>
<name>A0A6A6D341_ZASCE</name>
<comment type="cofactor">
    <cofactor evidence="1 6">
        <name>heme</name>
        <dbReference type="ChEBI" id="CHEBI:30413"/>
    </cofactor>
</comment>
<feature type="binding site" description="axial binding residue" evidence="6">
    <location>
        <position position="440"/>
    </location>
    <ligand>
        <name>heme</name>
        <dbReference type="ChEBI" id="CHEBI:30413"/>
    </ligand>
    <ligandPart>
        <name>Fe</name>
        <dbReference type="ChEBI" id="CHEBI:18248"/>
    </ligandPart>
</feature>
<feature type="transmembrane region" description="Helical" evidence="8">
    <location>
        <begin position="12"/>
        <end position="35"/>
    </location>
</feature>
<reference evidence="9" key="1">
    <citation type="journal article" date="2020" name="Stud. Mycol.">
        <title>101 Dothideomycetes genomes: a test case for predicting lifestyles and emergence of pathogens.</title>
        <authorList>
            <person name="Haridas S."/>
            <person name="Albert R."/>
            <person name="Binder M."/>
            <person name="Bloem J."/>
            <person name="Labutti K."/>
            <person name="Salamov A."/>
            <person name="Andreopoulos B."/>
            <person name="Baker S."/>
            <person name="Barry K."/>
            <person name="Bills G."/>
            <person name="Bluhm B."/>
            <person name="Cannon C."/>
            <person name="Castanera R."/>
            <person name="Culley D."/>
            <person name="Daum C."/>
            <person name="Ezra D."/>
            <person name="Gonzalez J."/>
            <person name="Henrissat B."/>
            <person name="Kuo A."/>
            <person name="Liang C."/>
            <person name="Lipzen A."/>
            <person name="Lutzoni F."/>
            <person name="Magnuson J."/>
            <person name="Mondo S."/>
            <person name="Nolan M."/>
            <person name="Ohm R."/>
            <person name="Pangilinan J."/>
            <person name="Park H.-J."/>
            <person name="Ramirez L."/>
            <person name="Alfaro M."/>
            <person name="Sun H."/>
            <person name="Tritt A."/>
            <person name="Yoshinaga Y."/>
            <person name="Zwiers L.-H."/>
            <person name="Turgeon B."/>
            <person name="Goodwin S."/>
            <person name="Spatafora J."/>
            <person name="Crous P."/>
            <person name="Grigoriev I."/>
        </authorList>
    </citation>
    <scope>NUCLEOTIDE SEQUENCE</scope>
    <source>
        <strain evidence="9">ATCC 36951</strain>
    </source>
</reference>
<keyword evidence="5 6" id="KW-0408">Iron</keyword>
<dbReference type="GO" id="GO:0020037">
    <property type="term" value="F:heme binding"/>
    <property type="evidence" value="ECO:0007669"/>
    <property type="project" value="InterPro"/>
</dbReference>
<dbReference type="AlphaFoldDB" id="A0A6A6D341"/>
<evidence type="ECO:0000313" key="10">
    <source>
        <dbReference type="Proteomes" id="UP000799537"/>
    </source>
</evidence>
<accession>A0A6A6D341</accession>
<evidence type="ECO:0000256" key="1">
    <source>
        <dbReference type="ARBA" id="ARBA00001971"/>
    </source>
</evidence>
<dbReference type="InterPro" id="IPR001128">
    <property type="entry name" value="Cyt_P450"/>
</dbReference>
<comment type="similarity">
    <text evidence="2 7">Belongs to the cytochrome P450 family.</text>
</comment>
<keyword evidence="10" id="KW-1185">Reference proteome</keyword>
<evidence type="ECO:0000256" key="4">
    <source>
        <dbReference type="ARBA" id="ARBA00023002"/>
    </source>
</evidence>
<dbReference type="PRINTS" id="PR00463">
    <property type="entry name" value="EP450I"/>
</dbReference>
<dbReference type="GeneID" id="54556947"/>
<proteinExistence type="inferred from homology"/>
<protein>
    <recommendedName>
        <fullName evidence="11">Cytochrome P450</fullName>
    </recommendedName>
</protein>
<dbReference type="GO" id="GO:0016705">
    <property type="term" value="F:oxidoreductase activity, acting on paired donors, with incorporation or reduction of molecular oxygen"/>
    <property type="evidence" value="ECO:0007669"/>
    <property type="project" value="InterPro"/>
</dbReference>
<sequence length="496" mass="54763">MAVQRQTLAFGVFSSHLVLAVAALVVFAVLIRAIYQGLTGPTARLPGTLISRWTDLPVRVRTLLSTRAQYVHSLHEKYGPVIRLGPNDVDVSDVDAAREIHRVRDPFLKSEFYGPGGRIQSMFSTRDPQFHSQRRRLLGPYFSEASLNAFEDKVAGLVQAAVDGILSESKRTGCADILKWWTLMAMDVIADLTFGESFGMVSSGEKTQFAEDVGKLGSILPLRTAFPIIFALGPYLSFIPFFHEIATSRERILKVQQKRVARFMELVEADDSARSKSVFGALVKKSKETDLAPMDLIIEAQSFITAGTDTTAVTLTYLIWAVCQDSKVKQNLLRELTDLPEDFKNNDLKALPYLNNVIDEALRCYGAAPGSLPRVVPPAGASLAEHTIPGGVVVSTQAYSLHRDGNIFETPEKFDPSRWENPSKSMLNASMPFGIGPRGCVGIHLARMELRLATAKFFRAAPNVRISTKEDMSNSDMDPTISFLLMPKGHRCLVEV</sequence>
<keyword evidence="8" id="KW-0812">Transmembrane</keyword>
<keyword evidence="6 7" id="KW-0349">Heme</keyword>
<keyword evidence="3 6" id="KW-0479">Metal-binding</keyword>
<keyword evidence="8" id="KW-1133">Transmembrane helix</keyword>
<keyword evidence="7" id="KW-0503">Monooxygenase</keyword>
<evidence type="ECO:0000256" key="7">
    <source>
        <dbReference type="RuleBase" id="RU000461"/>
    </source>
</evidence>
<dbReference type="OrthoDB" id="1470350at2759"/>
<dbReference type="Proteomes" id="UP000799537">
    <property type="component" value="Unassembled WGS sequence"/>
</dbReference>
<dbReference type="Pfam" id="PF00067">
    <property type="entry name" value="p450"/>
    <property type="match status" value="1"/>
</dbReference>
<evidence type="ECO:0000256" key="2">
    <source>
        <dbReference type="ARBA" id="ARBA00010617"/>
    </source>
</evidence>
<dbReference type="GO" id="GO:0004497">
    <property type="term" value="F:monooxygenase activity"/>
    <property type="evidence" value="ECO:0007669"/>
    <property type="project" value="UniProtKB-KW"/>
</dbReference>
<dbReference type="InterPro" id="IPR050121">
    <property type="entry name" value="Cytochrome_P450_monoxygenase"/>
</dbReference>
<dbReference type="InterPro" id="IPR036396">
    <property type="entry name" value="Cyt_P450_sf"/>
</dbReference>
<dbReference type="PANTHER" id="PTHR24305:SF96">
    <property type="entry name" value="CYTOCHROME P450 MONOOXYGENASE STCB-RELATED"/>
    <property type="match status" value="1"/>
</dbReference>
<dbReference type="SUPFAM" id="SSF48264">
    <property type="entry name" value="Cytochrome P450"/>
    <property type="match status" value="1"/>
</dbReference>
<dbReference type="PROSITE" id="PS00086">
    <property type="entry name" value="CYTOCHROME_P450"/>
    <property type="match status" value="1"/>
</dbReference>
<evidence type="ECO:0008006" key="11">
    <source>
        <dbReference type="Google" id="ProtNLM"/>
    </source>
</evidence>
<organism evidence="9 10">
    <name type="scientific">Zasmidium cellare ATCC 36951</name>
    <dbReference type="NCBI Taxonomy" id="1080233"/>
    <lineage>
        <taxon>Eukaryota</taxon>
        <taxon>Fungi</taxon>
        <taxon>Dikarya</taxon>
        <taxon>Ascomycota</taxon>
        <taxon>Pezizomycotina</taxon>
        <taxon>Dothideomycetes</taxon>
        <taxon>Dothideomycetidae</taxon>
        <taxon>Mycosphaerellales</taxon>
        <taxon>Mycosphaerellaceae</taxon>
        <taxon>Zasmidium</taxon>
    </lineage>
</organism>
<dbReference type="InterPro" id="IPR002401">
    <property type="entry name" value="Cyt_P450_E_grp-I"/>
</dbReference>
<evidence type="ECO:0000313" key="9">
    <source>
        <dbReference type="EMBL" id="KAF2172612.1"/>
    </source>
</evidence>
<dbReference type="EMBL" id="ML993580">
    <property type="protein sequence ID" value="KAF2172612.1"/>
    <property type="molecule type" value="Genomic_DNA"/>
</dbReference>
<keyword evidence="8" id="KW-0472">Membrane</keyword>
<dbReference type="GO" id="GO:0005506">
    <property type="term" value="F:iron ion binding"/>
    <property type="evidence" value="ECO:0007669"/>
    <property type="project" value="InterPro"/>
</dbReference>
<dbReference type="CDD" id="cd11059">
    <property type="entry name" value="CYP_fungal"/>
    <property type="match status" value="1"/>
</dbReference>
<keyword evidence="4 7" id="KW-0560">Oxidoreductase</keyword>
<evidence type="ECO:0000256" key="8">
    <source>
        <dbReference type="SAM" id="Phobius"/>
    </source>
</evidence>
<dbReference type="RefSeq" id="XP_033673501.1">
    <property type="nucleotide sequence ID" value="XM_033803675.1"/>
</dbReference>
<gene>
    <name evidence="9" type="ORF">M409DRAFT_16575</name>
</gene>